<evidence type="ECO:0000256" key="5">
    <source>
        <dbReference type="ARBA" id="ARBA00023136"/>
    </source>
</evidence>
<dbReference type="RefSeq" id="WP_311773705.1">
    <property type="nucleotide sequence ID" value="NZ_JACHJC010000001.1"/>
</dbReference>
<proteinExistence type="predicted"/>
<dbReference type="Pfam" id="PF02687">
    <property type="entry name" value="FtsX"/>
    <property type="match status" value="1"/>
</dbReference>
<keyword evidence="2" id="KW-1003">Cell membrane</keyword>
<accession>A0ABR6MHT0</accession>
<feature type="domain" description="ABC3 transporter permease C-terminal" evidence="7">
    <location>
        <begin position="4"/>
        <end position="99"/>
    </location>
</feature>
<evidence type="ECO:0000313" key="8">
    <source>
        <dbReference type="EMBL" id="MBB5114930.1"/>
    </source>
</evidence>
<evidence type="ECO:0000313" key="9">
    <source>
        <dbReference type="Proteomes" id="UP000618986"/>
    </source>
</evidence>
<comment type="caution">
    <text evidence="8">The sequence shown here is derived from an EMBL/GenBank/DDBJ whole genome shotgun (WGS) entry which is preliminary data.</text>
</comment>
<keyword evidence="3 6" id="KW-0812">Transmembrane</keyword>
<evidence type="ECO:0000256" key="4">
    <source>
        <dbReference type="ARBA" id="ARBA00022989"/>
    </source>
</evidence>
<dbReference type="Proteomes" id="UP000618986">
    <property type="component" value="Unassembled WGS sequence"/>
</dbReference>
<protein>
    <submittedName>
        <fullName evidence="8">ABC-type antimicrobial peptide transport system permease subunit</fullName>
    </submittedName>
</protein>
<evidence type="ECO:0000259" key="7">
    <source>
        <dbReference type="Pfam" id="PF02687"/>
    </source>
</evidence>
<comment type="subcellular location">
    <subcellularLocation>
        <location evidence="1">Cell membrane</location>
        <topology evidence="1">Multi-pass membrane protein</topology>
    </subcellularLocation>
</comment>
<name>A0ABR6MHT0_MICEC</name>
<gene>
    <name evidence="8" type="ORF">FHU28_004769</name>
</gene>
<evidence type="ECO:0000256" key="3">
    <source>
        <dbReference type="ARBA" id="ARBA00022692"/>
    </source>
</evidence>
<dbReference type="EMBL" id="JACHJC010000001">
    <property type="protein sequence ID" value="MBB5114930.1"/>
    <property type="molecule type" value="Genomic_DNA"/>
</dbReference>
<dbReference type="InterPro" id="IPR003838">
    <property type="entry name" value="ABC3_permease_C"/>
</dbReference>
<keyword evidence="5 6" id="KW-0472">Membrane</keyword>
<reference evidence="8 9" key="1">
    <citation type="submission" date="2020-08" db="EMBL/GenBank/DDBJ databases">
        <title>Sequencing the genomes of 1000 actinobacteria strains.</title>
        <authorList>
            <person name="Klenk H.-P."/>
        </authorList>
    </citation>
    <scope>NUCLEOTIDE SEQUENCE [LARGE SCALE GENOMIC DNA]</scope>
    <source>
        <strain evidence="8 9">DSM 43036</strain>
    </source>
</reference>
<organism evidence="8 9">
    <name type="scientific">Micromonospora echinospora</name>
    <name type="common">Micromonospora purpurea</name>
    <dbReference type="NCBI Taxonomy" id="1877"/>
    <lineage>
        <taxon>Bacteria</taxon>
        <taxon>Bacillati</taxon>
        <taxon>Actinomycetota</taxon>
        <taxon>Actinomycetes</taxon>
        <taxon>Micromonosporales</taxon>
        <taxon>Micromonosporaceae</taxon>
        <taxon>Micromonospora</taxon>
    </lineage>
</organism>
<dbReference type="GeneID" id="300297001"/>
<evidence type="ECO:0000256" key="2">
    <source>
        <dbReference type="ARBA" id="ARBA00022475"/>
    </source>
</evidence>
<keyword evidence="4 6" id="KW-1133">Transmembrane helix</keyword>
<sequence>MLLTAAAGRTADLRLIRLAGATRKQVVWLVTAESALVVLLGGVVAFVGLLSIRAGLAEQAGVPVDLVAPWSVAGGVVGWWALPVPRGAASALPTWRSLRHRPARSPVGVAG</sequence>
<evidence type="ECO:0000256" key="6">
    <source>
        <dbReference type="SAM" id="Phobius"/>
    </source>
</evidence>
<feature type="transmembrane region" description="Helical" evidence="6">
    <location>
        <begin position="26"/>
        <end position="50"/>
    </location>
</feature>
<keyword evidence="9" id="KW-1185">Reference proteome</keyword>
<evidence type="ECO:0000256" key="1">
    <source>
        <dbReference type="ARBA" id="ARBA00004651"/>
    </source>
</evidence>